<evidence type="ECO:0000256" key="2">
    <source>
        <dbReference type="ARBA" id="ARBA00022679"/>
    </source>
</evidence>
<evidence type="ECO:0000256" key="3">
    <source>
        <dbReference type="ARBA" id="ARBA00030602"/>
    </source>
</evidence>
<dbReference type="PANTHER" id="PTHR31544:SF2">
    <property type="entry name" value="AIG2-LIKE PROTEIN D"/>
    <property type="match status" value="1"/>
</dbReference>
<dbReference type="CDD" id="cd06661">
    <property type="entry name" value="GGCT_like"/>
    <property type="match status" value="1"/>
</dbReference>
<organism evidence="5 6">
    <name type="scientific">Circinella minor</name>
    <dbReference type="NCBI Taxonomy" id="1195481"/>
    <lineage>
        <taxon>Eukaryota</taxon>
        <taxon>Fungi</taxon>
        <taxon>Fungi incertae sedis</taxon>
        <taxon>Mucoromycota</taxon>
        <taxon>Mucoromycotina</taxon>
        <taxon>Mucoromycetes</taxon>
        <taxon>Mucorales</taxon>
        <taxon>Lichtheimiaceae</taxon>
        <taxon>Circinella</taxon>
    </lineage>
</organism>
<dbReference type="InterPro" id="IPR013024">
    <property type="entry name" value="GGCT-like"/>
</dbReference>
<evidence type="ECO:0000256" key="1">
    <source>
        <dbReference type="ARBA" id="ARBA00008861"/>
    </source>
</evidence>
<dbReference type="InterPro" id="IPR045038">
    <property type="entry name" value="AIG2-like"/>
</dbReference>
<name>A0A8H7S584_9FUNG</name>
<evidence type="ECO:0000313" key="6">
    <source>
        <dbReference type="Proteomes" id="UP000646827"/>
    </source>
</evidence>
<sequence>MSEAAFFYGTLMSSDVRSRVLGGLFATNESLSMKLGALRLRTAILKGHRRYALKGREYPGVIYTGQEEDQVKGLLCEGLFSEDVRRLDAFEGDEYKRCNVEVTPLKADGQKEDTTVNTQVYIWTEGNEYLKPYDWEFDTFVKDQQEKWLQDRDQLKDVDELDIALTEAADH</sequence>
<accession>A0A8H7S584</accession>
<feature type="domain" description="Gamma-glutamylcyclotransferase AIG2-like" evidence="4">
    <location>
        <begin position="6"/>
        <end position="135"/>
    </location>
</feature>
<dbReference type="OrthoDB" id="1044435at2759"/>
<comment type="similarity">
    <text evidence="1">Belongs to the gamma-glutamylcyclotransferase family.</text>
</comment>
<comment type="caution">
    <text evidence="5">The sequence shown here is derived from an EMBL/GenBank/DDBJ whole genome shotgun (WGS) entry which is preliminary data.</text>
</comment>
<reference evidence="5 6" key="1">
    <citation type="submission" date="2020-12" db="EMBL/GenBank/DDBJ databases">
        <title>Metabolic potential, ecology and presence of endohyphal bacteria is reflected in genomic diversity of Mucoromycotina.</title>
        <authorList>
            <person name="Muszewska A."/>
            <person name="Okrasinska A."/>
            <person name="Steczkiewicz K."/>
            <person name="Drgas O."/>
            <person name="Orlowska M."/>
            <person name="Perlinska-Lenart U."/>
            <person name="Aleksandrzak-Piekarczyk T."/>
            <person name="Szatraj K."/>
            <person name="Zielenkiewicz U."/>
            <person name="Pilsyk S."/>
            <person name="Malc E."/>
            <person name="Mieczkowski P."/>
            <person name="Kruszewska J.S."/>
            <person name="Biernat P."/>
            <person name="Pawlowska J."/>
        </authorList>
    </citation>
    <scope>NUCLEOTIDE SEQUENCE [LARGE SCALE GENOMIC DNA]</scope>
    <source>
        <strain evidence="5 6">CBS 142.35</strain>
    </source>
</reference>
<gene>
    <name evidence="5" type="ORF">INT45_008930</name>
</gene>
<dbReference type="SUPFAM" id="SSF110857">
    <property type="entry name" value="Gamma-glutamyl cyclotransferase-like"/>
    <property type="match status" value="1"/>
</dbReference>
<keyword evidence="6" id="KW-1185">Reference proteome</keyword>
<evidence type="ECO:0000259" key="4">
    <source>
        <dbReference type="Pfam" id="PF06094"/>
    </source>
</evidence>
<dbReference type="Proteomes" id="UP000646827">
    <property type="component" value="Unassembled WGS sequence"/>
</dbReference>
<dbReference type="InterPro" id="IPR036568">
    <property type="entry name" value="GGCT-like_sf"/>
</dbReference>
<dbReference type="GO" id="GO:0016740">
    <property type="term" value="F:transferase activity"/>
    <property type="evidence" value="ECO:0007669"/>
    <property type="project" value="UniProtKB-KW"/>
</dbReference>
<dbReference type="InterPro" id="IPR009288">
    <property type="entry name" value="AIG2-like_dom"/>
</dbReference>
<protein>
    <recommendedName>
        <fullName evidence="3">Putative gamma-glutamylcyclotransferase</fullName>
    </recommendedName>
</protein>
<dbReference type="AlphaFoldDB" id="A0A8H7S584"/>
<keyword evidence="2" id="KW-0808">Transferase</keyword>
<dbReference type="EMBL" id="JAEPRB010000068">
    <property type="protein sequence ID" value="KAG2223082.1"/>
    <property type="molecule type" value="Genomic_DNA"/>
</dbReference>
<dbReference type="PANTHER" id="PTHR31544">
    <property type="entry name" value="AIG2-LIKE PROTEIN D"/>
    <property type="match status" value="1"/>
</dbReference>
<dbReference type="Gene3D" id="3.10.490.10">
    <property type="entry name" value="Gamma-glutamyl cyclotransferase-like"/>
    <property type="match status" value="1"/>
</dbReference>
<evidence type="ECO:0000313" key="5">
    <source>
        <dbReference type="EMBL" id="KAG2223082.1"/>
    </source>
</evidence>
<proteinExistence type="inferred from homology"/>
<dbReference type="Pfam" id="PF06094">
    <property type="entry name" value="GGACT"/>
    <property type="match status" value="1"/>
</dbReference>